<evidence type="ECO:0000256" key="2">
    <source>
        <dbReference type="ARBA" id="ARBA00006153"/>
    </source>
</evidence>
<keyword evidence="6" id="KW-0464">Manganese</keyword>
<dbReference type="InterPro" id="IPR010158">
    <property type="entry name" value="Amidase_Cbmase"/>
</dbReference>
<dbReference type="Gene3D" id="3.30.70.360">
    <property type="match status" value="1"/>
</dbReference>
<evidence type="ECO:0000256" key="5">
    <source>
        <dbReference type="ARBA" id="ARBA00022801"/>
    </source>
</evidence>
<sequence length="409" mass="43406">MINADRLWDRLMQLSSIGTQEVGGITRLSFSPEERAAKDLVTGFMKEAGLSVREDEVGNLIGRKEGTNPNAPVVLVGSHLDSVPSGGNFDGPLGVLSGVEALQTMNEQGVETEHPIEVIAFTDEEGTRFGYGMIGSRGIAGLLKEDELVSRDEAGISIAEAMANVGLDPAQVGKAAREPGSVKAYVELHIEQGKVLESRDLSVGIVSGVAGPLWLKFVLEGEAGHAGATPMNMRKDPLAAAAEVMLVIERQAARQEISVGTVGKLQVFPGGVNIIPGRVEFTLDLRDVDIQVRDQVEQAIMAEAEAICAKRGVKLQVELLQRINPAVCSEEIRAAIQAACEAEGLETITLPSGAGHDCMQLTELCPVGMIFARSKDGISHNPAEYTSKEDCGNGAQVLYRTVLTLASGK</sequence>
<keyword evidence="5 9" id="KW-0378">Hydrolase</keyword>
<comment type="cofactor">
    <cofactor evidence="7">
        <name>Zn(2+)</name>
        <dbReference type="ChEBI" id="CHEBI:29105"/>
    </cofactor>
    <text evidence="7">Binds 2 Zn(2+) ions per subunit.</text>
</comment>
<dbReference type="InterPro" id="IPR011650">
    <property type="entry name" value="Peptidase_M20_dimer"/>
</dbReference>
<feature type="domain" description="Peptidase M20 dimerisation" evidence="8">
    <location>
        <begin position="211"/>
        <end position="309"/>
    </location>
</feature>
<feature type="binding site" evidence="7">
    <location>
        <position position="90"/>
    </location>
    <ligand>
        <name>Zn(2+)</name>
        <dbReference type="ChEBI" id="CHEBI:29105"/>
        <label>2</label>
    </ligand>
</feature>
<keyword evidence="4 7" id="KW-0479">Metal-binding</keyword>
<comment type="cofactor">
    <cofactor evidence="1">
        <name>Mn(2+)</name>
        <dbReference type="ChEBI" id="CHEBI:29035"/>
    </cofactor>
</comment>
<evidence type="ECO:0000313" key="10">
    <source>
        <dbReference type="Proteomes" id="UP000269573"/>
    </source>
</evidence>
<evidence type="ECO:0000256" key="1">
    <source>
        <dbReference type="ARBA" id="ARBA00001936"/>
    </source>
</evidence>
<comment type="caution">
    <text evidence="9">The sequence shown here is derived from an EMBL/GenBank/DDBJ whole genome shotgun (WGS) entry which is preliminary data.</text>
</comment>
<dbReference type="AlphaFoldDB" id="A0A3M8D7V2"/>
<dbReference type="InterPro" id="IPR036264">
    <property type="entry name" value="Bact_exopeptidase_dim_dom"/>
</dbReference>
<dbReference type="PANTHER" id="PTHR32494">
    <property type="entry name" value="ALLANTOATE DEIMINASE-RELATED"/>
    <property type="match status" value="1"/>
</dbReference>
<comment type="similarity">
    <text evidence="2">Belongs to the peptidase M20 family.</text>
</comment>
<evidence type="ECO:0000256" key="7">
    <source>
        <dbReference type="PIRSR" id="PIRSR001235-1"/>
    </source>
</evidence>
<evidence type="ECO:0000259" key="8">
    <source>
        <dbReference type="Pfam" id="PF07687"/>
    </source>
</evidence>
<comment type="subunit">
    <text evidence="3">Homodimer.</text>
</comment>
<dbReference type="GO" id="GO:0016813">
    <property type="term" value="F:hydrolase activity, acting on carbon-nitrogen (but not peptide) bonds, in linear amidines"/>
    <property type="evidence" value="ECO:0007669"/>
    <property type="project" value="InterPro"/>
</dbReference>
<protein>
    <submittedName>
        <fullName evidence="9">Zn-dependent hydrolase</fullName>
    </submittedName>
</protein>
<proteinExistence type="inferred from homology"/>
<dbReference type="Pfam" id="PF01546">
    <property type="entry name" value="Peptidase_M20"/>
    <property type="match status" value="1"/>
</dbReference>
<gene>
    <name evidence="9" type="ORF">EDM59_14825</name>
</gene>
<dbReference type="SUPFAM" id="SSF55031">
    <property type="entry name" value="Bacterial exopeptidase dimerisation domain"/>
    <property type="match status" value="1"/>
</dbReference>
<feature type="binding site" evidence="7">
    <location>
        <position position="79"/>
    </location>
    <ligand>
        <name>Zn(2+)</name>
        <dbReference type="ChEBI" id="CHEBI:29105"/>
        <label>1</label>
    </ligand>
</feature>
<dbReference type="Pfam" id="PF07687">
    <property type="entry name" value="M20_dimer"/>
    <property type="match status" value="1"/>
</dbReference>
<feature type="binding site" evidence="7">
    <location>
        <position position="189"/>
    </location>
    <ligand>
        <name>Zn(2+)</name>
        <dbReference type="ChEBI" id="CHEBI:29105"/>
        <label>1</label>
    </ligand>
</feature>
<evidence type="ECO:0000313" key="9">
    <source>
        <dbReference type="EMBL" id="RNB83799.1"/>
    </source>
</evidence>
<evidence type="ECO:0000256" key="3">
    <source>
        <dbReference type="ARBA" id="ARBA00011738"/>
    </source>
</evidence>
<accession>A0A3M8D7V2</accession>
<dbReference type="NCBIfam" id="TIGR01879">
    <property type="entry name" value="hydantase"/>
    <property type="match status" value="1"/>
</dbReference>
<name>A0A3M8D7V2_9BACL</name>
<dbReference type="InterPro" id="IPR002933">
    <property type="entry name" value="Peptidase_M20"/>
</dbReference>
<reference evidence="9 10" key="1">
    <citation type="submission" date="2018-10" db="EMBL/GenBank/DDBJ databases">
        <title>Phylogenomics of Brevibacillus.</title>
        <authorList>
            <person name="Dunlap C."/>
        </authorList>
    </citation>
    <scope>NUCLEOTIDE SEQUENCE [LARGE SCALE GENOMIC DNA]</scope>
    <source>
        <strain evidence="9 10">JCM 15774</strain>
    </source>
</reference>
<keyword evidence="10" id="KW-1185">Reference proteome</keyword>
<keyword evidence="7" id="KW-0862">Zinc</keyword>
<evidence type="ECO:0000256" key="4">
    <source>
        <dbReference type="ARBA" id="ARBA00022723"/>
    </source>
</evidence>
<dbReference type="Proteomes" id="UP000269573">
    <property type="component" value="Unassembled WGS sequence"/>
</dbReference>
<dbReference type="NCBIfam" id="NF006771">
    <property type="entry name" value="PRK09290.1-5"/>
    <property type="match status" value="1"/>
</dbReference>
<dbReference type="SUPFAM" id="SSF53187">
    <property type="entry name" value="Zn-dependent exopeptidases"/>
    <property type="match status" value="1"/>
</dbReference>
<dbReference type="PANTHER" id="PTHR32494:SF19">
    <property type="entry name" value="ALLANTOATE DEIMINASE-RELATED"/>
    <property type="match status" value="1"/>
</dbReference>
<dbReference type="RefSeq" id="WP_122924308.1">
    <property type="nucleotide sequence ID" value="NZ_RHHU01000010.1"/>
</dbReference>
<dbReference type="EMBL" id="RHHU01000010">
    <property type="protein sequence ID" value="RNB83799.1"/>
    <property type="molecule type" value="Genomic_DNA"/>
</dbReference>
<dbReference type="Gene3D" id="3.40.630.10">
    <property type="entry name" value="Zn peptidases"/>
    <property type="match status" value="1"/>
</dbReference>
<evidence type="ECO:0000256" key="6">
    <source>
        <dbReference type="ARBA" id="ARBA00023211"/>
    </source>
</evidence>
<dbReference type="PIRSF" id="PIRSF001235">
    <property type="entry name" value="Amidase_carbamoylase"/>
    <property type="match status" value="1"/>
</dbReference>
<feature type="binding site" evidence="7">
    <location>
        <position position="125"/>
    </location>
    <ligand>
        <name>Zn(2+)</name>
        <dbReference type="ChEBI" id="CHEBI:29105"/>
        <label>2</label>
    </ligand>
</feature>
<feature type="binding site" evidence="7">
    <location>
        <position position="90"/>
    </location>
    <ligand>
        <name>Zn(2+)</name>
        <dbReference type="ChEBI" id="CHEBI:29105"/>
        <label>1</label>
    </ligand>
</feature>
<dbReference type="GO" id="GO:0046872">
    <property type="term" value="F:metal ion binding"/>
    <property type="evidence" value="ECO:0007669"/>
    <property type="project" value="UniProtKB-KW"/>
</dbReference>
<organism evidence="9 10">
    <name type="scientific">Brevibacillus nitrificans</name>
    <dbReference type="NCBI Taxonomy" id="651560"/>
    <lineage>
        <taxon>Bacteria</taxon>
        <taxon>Bacillati</taxon>
        <taxon>Bacillota</taxon>
        <taxon>Bacilli</taxon>
        <taxon>Bacillales</taxon>
        <taxon>Paenibacillaceae</taxon>
        <taxon>Brevibacillus</taxon>
    </lineage>
</organism>
<dbReference type="CDD" id="cd03884">
    <property type="entry name" value="M20_bAS"/>
    <property type="match status" value="1"/>
</dbReference>
<feature type="binding site" evidence="7">
    <location>
        <position position="380"/>
    </location>
    <ligand>
        <name>Zn(2+)</name>
        <dbReference type="ChEBI" id="CHEBI:29105"/>
        <label>2</label>
    </ligand>
</feature>